<evidence type="ECO:0000256" key="1">
    <source>
        <dbReference type="SAM" id="MobiDB-lite"/>
    </source>
</evidence>
<dbReference type="AlphaFoldDB" id="A0A1J5Q5D5"/>
<accession>A0A1J5Q5D5</accession>
<feature type="region of interest" description="Disordered" evidence="1">
    <location>
        <begin position="144"/>
        <end position="163"/>
    </location>
</feature>
<keyword evidence="2" id="KW-0255">Endonuclease</keyword>
<organism evidence="2">
    <name type="scientific">mine drainage metagenome</name>
    <dbReference type="NCBI Taxonomy" id="410659"/>
    <lineage>
        <taxon>unclassified sequences</taxon>
        <taxon>metagenomes</taxon>
        <taxon>ecological metagenomes</taxon>
    </lineage>
</organism>
<sequence length="332" mass="37055">MSDYSRRNEMAMVRERYIDPTSGEILNVEDLRQIEEDFPKPWPHFRNELLGHLSTDPTAHLGLLPGYGAGREVLPVRVSRAPTRRGLGAAHQETIRSIRGKTESAVKTPLAALTLKDLENIAGYDRDTALINAVRTRLEAFGGDGKKAFDDRQPPLRKPSKDPAKAPVIRSVKLLSVQKSGLPVRGGIASNGAMLRVDIFTKGGKFHAVPLYVADAVKAELPNRAVVQAKPEEEWTLMDDSHQFLFSLHPNDWVTIRLKGEVREGYFSGLDRATGTVSLWIHDRNQTIGKDGQWRGVGIKTALAVEKYHVDLLGNLHRVHGEVRQTLRPRKH</sequence>
<reference evidence="2" key="1">
    <citation type="submission" date="2016-10" db="EMBL/GenBank/DDBJ databases">
        <title>Sequence of Gallionella enrichment culture.</title>
        <authorList>
            <person name="Poehlein A."/>
            <person name="Muehling M."/>
            <person name="Daniel R."/>
        </authorList>
    </citation>
    <scope>NUCLEOTIDE SEQUENCE</scope>
</reference>
<proteinExistence type="predicted"/>
<protein>
    <submittedName>
        <fullName evidence="2">CRISPR-associated endonuclease Cas9</fullName>
    </submittedName>
</protein>
<dbReference type="EMBL" id="MLJW01002278">
    <property type="protein sequence ID" value="OIQ75100.1"/>
    <property type="molecule type" value="Genomic_DNA"/>
</dbReference>
<comment type="caution">
    <text evidence="2">The sequence shown here is derived from an EMBL/GenBank/DDBJ whole genome shotgun (WGS) entry which is preliminary data.</text>
</comment>
<name>A0A1J5Q5D5_9ZZZZ</name>
<gene>
    <name evidence="2" type="primary">cas9_3</name>
    <name evidence="2" type="ORF">GALL_432370</name>
</gene>
<keyword evidence="2" id="KW-0378">Hydrolase</keyword>
<evidence type="ECO:0000313" key="2">
    <source>
        <dbReference type="EMBL" id="OIQ75100.1"/>
    </source>
</evidence>
<keyword evidence="2" id="KW-0540">Nuclease</keyword>
<dbReference type="GO" id="GO:0004519">
    <property type="term" value="F:endonuclease activity"/>
    <property type="evidence" value="ECO:0007669"/>
    <property type="project" value="UniProtKB-KW"/>
</dbReference>